<accession>G4CJ88</accession>
<dbReference type="HOGENOM" id="CLU_1466738_0_0_4"/>
<dbReference type="PATRIC" id="fig|1032488.3.peg.1587"/>
<protein>
    <submittedName>
        <fullName evidence="1">Uncharacterized protein</fullName>
    </submittedName>
</protein>
<evidence type="ECO:0000313" key="1">
    <source>
        <dbReference type="EMBL" id="EGY52182.1"/>
    </source>
</evidence>
<keyword evidence="2" id="KW-1185">Reference proteome</keyword>
<proteinExistence type="predicted"/>
<dbReference type="EMBL" id="AGAY01000059">
    <property type="protein sequence ID" value="EGY52182.1"/>
    <property type="molecule type" value="Genomic_DNA"/>
</dbReference>
<organism evidence="1 2">
    <name type="scientific">Neisseria shayeganii 871</name>
    <dbReference type="NCBI Taxonomy" id="1032488"/>
    <lineage>
        <taxon>Bacteria</taxon>
        <taxon>Pseudomonadati</taxon>
        <taxon>Pseudomonadota</taxon>
        <taxon>Betaproteobacteria</taxon>
        <taxon>Neisseriales</taxon>
        <taxon>Neisseriaceae</taxon>
        <taxon>Neisseria</taxon>
    </lineage>
</organism>
<evidence type="ECO:0000313" key="2">
    <source>
        <dbReference type="Proteomes" id="UP000003019"/>
    </source>
</evidence>
<comment type="caution">
    <text evidence="1">The sequence shown here is derived from an EMBL/GenBank/DDBJ whole genome shotgun (WGS) entry which is preliminary data.</text>
</comment>
<dbReference type="AlphaFoldDB" id="G4CJ88"/>
<name>G4CJ88_9NEIS</name>
<gene>
    <name evidence="1" type="ORF">HMPREF9371_1677</name>
</gene>
<dbReference type="Proteomes" id="UP000003019">
    <property type="component" value="Unassembled WGS sequence"/>
</dbReference>
<reference evidence="1 2" key="1">
    <citation type="submission" date="2011-05" db="EMBL/GenBank/DDBJ databases">
        <authorList>
            <person name="Muzny D."/>
            <person name="Qin X."/>
            <person name="Deng J."/>
            <person name="Jiang H."/>
            <person name="Liu Y."/>
            <person name="Qu J."/>
            <person name="Song X.-Z."/>
            <person name="Zhang L."/>
            <person name="Thornton R."/>
            <person name="Coyle M."/>
            <person name="Francisco L."/>
            <person name="Jackson L."/>
            <person name="Javaid M."/>
            <person name="Korchina V."/>
            <person name="Kovar C."/>
            <person name="Mata R."/>
            <person name="Mathew T."/>
            <person name="Ngo R."/>
            <person name="Nguyen L."/>
            <person name="Nguyen N."/>
            <person name="Okwuonu G."/>
            <person name="Ongeri F."/>
            <person name="Pham C."/>
            <person name="Simmons D."/>
            <person name="Wilczek-Boney K."/>
            <person name="Hale W."/>
            <person name="Jakkamsetti A."/>
            <person name="Pham P."/>
            <person name="Ruth R."/>
            <person name="San Lucas F."/>
            <person name="Warren J."/>
            <person name="Zhang J."/>
            <person name="Zhao Z."/>
            <person name="Zhou C."/>
            <person name="Zhu D."/>
            <person name="Lee S."/>
            <person name="Bess C."/>
            <person name="Blankenburg K."/>
            <person name="Forbes L."/>
            <person name="Fu Q."/>
            <person name="Gubbala S."/>
            <person name="Hirani K."/>
            <person name="Jayaseelan J.C."/>
            <person name="Lara F."/>
            <person name="Munidasa M."/>
            <person name="Palculict T."/>
            <person name="Patil S."/>
            <person name="Pu L.-L."/>
            <person name="Saada N."/>
            <person name="Tang L."/>
            <person name="Weissenberger G."/>
            <person name="Zhu Y."/>
            <person name="Hemphill L."/>
            <person name="Shang Y."/>
            <person name="Youmans B."/>
            <person name="Ayvaz T."/>
            <person name="Ross M."/>
            <person name="Santibanez J."/>
            <person name="Aqrawi P."/>
            <person name="Gross S."/>
            <person name="Joshi V."/>
            <person name="Fowler G."/>
            <person name="Nazareth L."/>
            <person name="Reid J."/>
            <person name="Worley K."/>
            <person name="Petrosino J."/>
            <person name="Highlander S."/>
            <person name="Gibbs R."/>
        </authorList>
    </citation>
    <scope>NUCLEOTIDE SEQUENCE [LARGE SCALE GENOMIC DNA]</scope>
    <source>
        <strain evidence="1 2">871</strain>
    </source>
</reference>
<dbReference type="STRING" id="1032488.HMPREF9371_1677"/>
<sequence length="184" mass="20609">MLRILFQTAAQEPAMKFPPKKTALLALLALVPWTARSETLASVLPDHLPSLEIYAAADFFHTPFPYYLEDRNGFPGLKSRAGRVLVRHIRVEDAALRDATLARLRAVPIQPLGRQSPNLPCTERSNPFGAWMLGNKAMLVLWQPVDALKLGGNSQACLQVGDKAHWFQASDTEIWQTLQPLWEK</sequence>